<dbReference type="STRING" id="658057.SAMN04488032_109105"/>
<evidence type="ECO:0000256" key="1">
    <source>
        <dbReference type="SAM" id="MobiDB-lite"/>
    </source>
</evidence>
<keyword evidence="3" id="KW-1185">Reference proteome</keyword>
<accession>A0A1Y5T2F6</accession>
<sequence>MGIMDDLADDLAKDAIKAMDAIGDDQFIQQVSQVIGATSTTTQEAFNTAARVRLAERRARDYIIQRVKEYKAGQAPTAPPPSAEDDIDI</sequence>
<evidence type="ECO:0000313" key="3">
    <source>
        <dbReference type="Proteomes" id="UP000193307"/>
    </source>
</evidence>
<gene>
    <name evidence="2" type="ORF">PAM7971_02796</name>
</gene>
<protein>
    <submittedName>
        <fullName evidence="2">Uncharacterized protein</fullName>
    </submittedName>
</protein>
<dbReference type="RefSeq" id="WP_085849904.1">
    <property type="nucleotide sequence ID" value="NZ_FNZV01000009.1"/>
</dbReference>
<proteinExistence type="predicted"/>
<reference evidence="2 3" key="1">
    <citation type="submission" date="2017-03" db="EMBL/GenBank/DDBJ databases">
        <authorList>
            <person name="Afonso C.L."/>
            <person name="Miller P.J."/>
            <person name="Scott M.A."/>
            <person name="Spackman E."/>
            <person name="Goraichik I."/>
            <person name="Dimitrov K.M."/>
            <person name="Suarez D.L."/>
            <person name="Swayne D.E."/>
        </authorList>
    </citation>
    <scope>NUCLEOTIDE SEQUENCE [LARGE SCALE GENOMIC DNA]</scope>
    <source>
        <strain evidence="2 3">CECT 7971</strain>
    </source>
</reference>
<name>A0A1Y5T2F6_9RHOB</name>
<feature type="region of interest" description="Disordered" evidence="1">
    <location>
        <begin position="70"/>
        <end position="89"/>
    </location>
</feature>
<dbReference type="EMBL" id="FWFW01000009">
    <property type="protein sequence ID" value="SLN54437.1"/>
    <property type="molecule type" value="Genomic_DNA"/>
</dbReference>
<dbReference type="Proteomes" id="UP000193307">
    <property type="component" value="Unassembled WGS sequence"/>
</dbReference>
<evidence type="ECO:0000313" key="2">
    <source>
        <dbReference type="EMBL" id="SLN54437.1"/>
    </source>
</evidence>
<organism evidence="2 3">
    <name type="scientific">Pacificibacter marinus</name>
    <dbReference type="NCBI Taxonomy" id="658057"/>
    <lineage>
        <taxon>Bacteria</taxon>
        <taxon>Pseudomonadati</taxon>
        <taxon>Pseudomonadota</taxon>
        <taxon>Alphaproteobacteria</taxon>
        <taxon>Rhodobacterales</taxon>
        <taxon>Roseobacteraceae</taxon>
        <taxon>Pacificibacter</taxon>
    </lineage>
</organism>
<dbReference type="AlphaFoldDB" id="A0A1Y5T2F6"/>